<evidence type="ECO:0000256" key="4">
    <source>
        <dbReference type="SAM" id="Phobius"/>
    </source>
</evidence>
<dbReference type="AlphaFoldDB" id="A0A927IKV2"/>
<dbReference type="Proteomes" id="UP000647424">
    <property type="component" value="Unassembled WGS sequence"/>
</dbReference>
<keyword evidence="7" id="KW-1185">Reference proteome</keyword>
<sequence>MVSMALLTLPVMAPVVAEALQVSPALVGMYVSITYAGAMTASLLGGATVRRLGAIRVSQWGLLLCAIGLLLCMVPWLPAMVLGAVCIGLGYGPITPASSHLLARTTPKDQMSLVFSIKQTGVPVGSMLAGAVVPSLLLLVGWQLSMTAVAAVCVVCALVSQPLRRELDEDRDAGHRVHLGSLIQPIRLVLAHKALTTMAACSFMFSMVQMSLTTYLVTYLHDDLRFGLVLAGLLLSVTQMGGIGGRILWGFVADRWLGARRMLFVLAGLMVGGALSTALLSDDAPRLWMILVLVVFGASAIGWNGVYLAEVARRAPEGMASLATGGTLAFTFLGVVLGPPVFGLLSTVFGTYRAGFLALMGVATCSALVLWWSQRRQTATA</sequence>
<feature type="transmembrane region" description="Helical" evidence="4">
    <location>
        <begin position="61"/>
        <end position="91"/>
    </location>
</feature>
<feature type="transmembrane region" description="Helical" evidence="4">
    <location>
        <begin position="354"/>
        <end position="372"/>
    </location>
</feature>
<feature type="transmembrane region" description="Helical" evidence="4">
    <location>
        <begin position="261"/>
        <end position="281"/>
    </location>
</feature>
<evidence type="ECO:0000259" key="5">
    <source>
        <dbReference type="PROSITE" id="PS50850"/>
    </source>
</evidence>
<feature type="transmembrane region" description="Helical" evidence="4">
    <location>
        <begin position="194"/>
        <end position="220"/>
    </location>
</feature>
<reference evidence="6 7" key="1">
    <citation type="submission" date="2020-09" db="EMBL/GenBank/DDBJ databases">
        <title>Genome seq and assembly of Limnohabitants sp.</title>
        <authorList>
            <person name="Chhetri G."/>
        </authorList>
    </citation>
    <scope>NUCLEOTIDE SEQUENCE [LARGE SCALE GENOMIC DNA]</scope>
    <source>
        <strain evidence="6 7">JUR4</strain>
    </source>
</reference>
<evidence type="ECO:0000256" key="1">
    <source>
        <dbReference type="ARBA" id="ARBA00022692"/>
    </source>
</evidence>
<dbReference type="Pfam" id="PF07690">
    <property type="entry name" value="MFS_1"/>
    <property type="match status" value="1"/>
</dbReference>
<comment type="caution">
    <text evidence="6">The sequence shown here is derived from an EMBL/GenBank/DDBJ whole genome shotgun (WGS) entry which is preliminary data.</text>
</comment>
<dbReference type="InterPro" id="IPR052952">
    <property type="entry name" value="MFS-Transporter"/>
</dbReference>
<feature type="transmembrane region" description="Helical" evidence="4">
    <location>
        <begin position="320"/>
        <end position="342"/>
    </location>
</feature>
<evidence type="ECO:0000313" key="7">
    <source>
        <dbReference type="Proteomes" id="UP000647424"/>
    </source>
</evidence>
<dbReference type="PROSITE" id="PS50850">
    <property type="entry name" value="MFS"/>
    <property type="match status" value="1"/>
</dbReference>
<dbReference type="EMBL" id="JACYFT010000001">
    <property type="protein sequence ID" value="MBD8050048.1"/>
    <property type="molecule type" value="Genomic_DNA"/>
</dbReference>
<keyword evidence="2 4" id="KW-1133">Transmembrane helix</keyword>
<organism evidence="6 7">
    <name type="scientific">Limnohabitans radicicola</name>
    <dbReference type="NCBI Taxonomy" id="2771427"/>
    <lineage>
        <taxon>Bacteria</taxon>
        <taxon>Pseudomonadati</taxon>
        <taxon>Pseudomonadota</taxon>
        <taxon>Betaproteobacteria</taxon>
        <taxon>Burkholderiales</taxon>
        <taxon>Comamonadaceae</taxon>
        <taxon>Limnohabitans</taxon>
    </lineage>
</organism>
<name>A0A927IKV2_9BURK</name>
<evidence type="ECO:0000313" key="6">
    <source>
        <dbReference type="EMBL" id="MBD8050048.1"/>
    </source>
</evidence>
<dbReference type="InterPro" id="IPR020846">
    <property type="entry name" value="MFS_dom"/>
</dbReference>
<dbReference type="GO" id="GO:0022857">
    <property type="term" value="F:transmembrane transporter activity"/>
    <property type="evidence" value="ECO:0007669"/>
    <property type="project" value="InterPro"/>
</dbReference>
<dbReference type="SUPFAM" id="SSF103473">
    <property type="entry name" value="MFS general substrate transporter"/>
    <property type="match status" value="1"/>
</dbReference>
<keyword evidence="1 4" id="KW-0812">Transmembrane</keyword>
<feature type="transmembrane region" description="Helical" evidence="4">
    <location>
        <begin position="287"/>
        <end position="308"/>
    </location>
</feature>
<dbReference type="InterPro" id="IPR011701">
    <property type="entry name" value="MFS"/>
</dbReference>
<dbReference type="PANTHER" id="PTHR23527">
    <property type="entry name" value="BLL3282 PROTEIN"/>
    <property type="match status" value="1"/>
</dbReference>
<proteinExistence type="predicted"/>
<gene>
    <name evidence="6" type="ORF">IC609_05795</name>
</gene>
<dbReference type="InterPro" id="IPR036259">
    <property type="entry name" value="MFS_trans_sf"/>
</dbReference>
<feature type="transmembrane region" description="Helical" evidence="4">
    <location>
        <begin position="27"/>
        <end position="49"/>
    </location>
</feature>
<keyword evidence="3 4" id="KW-0472">Membrane</keyword>
<protein>
    <submittedName>
        <fullName evidence="6">MFS transporter</fullName>
    </submittedName>
</protein>
<dbReference type="Gene3D" id="1.20.1250.20">
    <property type="entry name" value="MFS general substrate transporter like domains"/>
    <property type="match status" value="2"/>
</dbReference>
<accession>A0A927IKV2</accession>
<evidence type="ECO:0000256" key="2">
    <source>
        <dbReference type="ARBA" id="ARBA00022989"/>
    </source>
</evidence>
<feature type="transmembrane region" description="Helical" evidence="4">
    <location>
        <begin position="226"/>
        <end position="249"/>
    </location>
</feature>
<dbReference type="PANTHER" id="PTHR23527:SF1">
    <property type="entry name" value="BLL3282 PROTEIN"/>
    <property type="match status" value="1"/>
</dbReference>
<feature type="domain" description="Major facilitator superfamily (MFS) profile" evidence="5">
    <location>
        <begin position="1"/>
        <end position="378"/>
    </location>
</feature>
<evidence type="ECO:0000256" key="3">
    <source>
        <dbReference type="ARBA" id="ARBA00023136"/>
    </source>
</evidence>